<accession>A0A411YWJ1</accession>
<dbReference type="Pfam" id="PF01547">
    <property type="entry name" value="SBP_bac_1"/>
    <property type="match status" value="1"/>
</dbReference>
<feature type="signal peptide" evidence="4">
    <location>
        <begin position="1"/>
        <end position="23"/>
    </location>
</feature>
<dbReference type="PANTHER" id="PTHR43649">
    <property type="entry name" value="ARABINOSE-BINDING PROTEIN-RELATED"/>
    <property type="match status" value="1"/>
</dbReference>
<name>A0A411YWJ1_9RHOB</name>
<dbReference type="RefSeq" id="WP_118156047.1">
    <property type="nucleotide sequence ID" value="NZ_QWEY01000018.1"/>
</dbReference>
<dbReference type="AlphaFoldDB" id="A0A411YWJ1"/>
<feature type="chain" id="PRO_5019128526" evidence="4">
    <location>
        <begin position="24"/>
        <end position="434"/>
    </location>
</feature>
<sequence length="434" mass="45783">MKRSLLTAILAVTTTLGAGGAIAQTLIADPAALVTHEGTLKVMTKFGMQRLAPYFADLAKAYEAAHPGVTIELIQEDDDSIKSKSKTLVAANAMPDIFFSWTGTWGGNFVRGARAVDLTPVIGPGTEWGKALSPAAVDAFVYDGKNYGIPLYLDAKFMGFSKPAFEKAGIEVPTDLDALLVACDQLRAAGYTPIAIGNKEPWVGVHYIGQLLAYNVPRNVLEADFEPATATYDDPGYVAALEQFGQIADRCTVGKAMNGISYQTAIQELSDGKAAMYYQEIIEFDNAASATTTLKPEEFGFFRLPAPADAKGDAEALEGAPEGYMISSASENVALALDFMRFVTKPENGKILSAPPYGQPSAVVGGADAATMNPSVVGGLDDIAQASYLIQWLDTVNHPRVASAWLSGIQAYVGGDMSAEAVVASVRAAAEAAK</sequence>
<evidence type="ECO:0000256" key="4">
    <source>
        <dbReference type="SAM" id="SignalP"/>
    </source>
</evidence>
<evidence type="ECO:0000256" key="2">
    <source>
        <dbReference type="ARBA" id="ARBA00008520"/>
    </source>
</evidence>
<keyword evidence="3" id="KW-0813">Transport</keyword>
<evidence type="ECO:0000256" key="1">
    <source>
        <dbReference type="ARBA" id="ARBA00004418"/>
    </source>
</evidence>
<reference evidence="5 6" key="1">
    <citation type="submission" date="2018-08" db="EMBL/GenBank/DDBJ databases">
        <title>Flavobacterium tibetense sp. nov., isolated from a wetland YonghuCo on Tibetan Plateau.</title>
        <authorList>
            <person name="Phurbu D."/>
            <person name="Lu H."/>
            <person name="Xing P."/>
        </authorList>
    </citation>
    <scope>NUCLEOTIDE SEQUENCE [LARGE SCALE GENOMIC DNA]</scope>
    <source>
        <strain evidence="5 6">DJC</strain>
    </source>
</reference>
<dbReference type="InterPro" id="IPR050490">
    <property type="entry name" value="Bact_solute-bd_prot1"/>
</dbReference>
<dbReference type="OrthoDB" id="2509690at2"/>
<evidence type="ECO:0000313" key="6">
    <source>
        <dbReference type="Proteomes" id="UP000284547"/>
    </source>
</evidence>
<comment type="subcellular location">
    <subcellularLocation>
        <location evidence="1">Periplasm</location>
    </subcellularLocation>
</comment>
<evidence type="ECO:0000313" key="5">
    <source>
        <dbReference type="EMBL" id="RGP35264.1"/>
    </source>
</evidence>
<comment type="similarity">
    <text evidence="2">Belongs to the bacterial solute-binding protein 1 family.</text>
</comment>
<dbReference type="EMBL" id="QWEY01000018">
    <property type="protein sequence ID" value="RGP35264.1"/>
    <property type="molecule type" value="Genomic_DNA"/>
</dbReference>
<dbReference type="SUPFAM" id="SSF53850">
    <property type="entry name" value="Periplasmic binding protein-like II"/>
    <property type="match status" value="1"/>
</dbReference>
<dbReference type="InterPro" id="IPR006059">
    <property type="entry name" value="SBP"/>
</dbReference>
<gene>
    <name evidence="5" type="ORF">D1012_20850</name>
</gene>
<dbReference type="Gene3D" id="3.40.190.10">
    <property type="entry name" value="Periplasmic binding protein-like II"/>
    <property type="match status" value="2"/>
</dbReference>
<keyword evidence="6" id="KW-1185">Reference proteome</keyword>
<comment type="caution">
    <text evidence="5">The sequence shown here is derived from an EMBL/GenBank/DDBJ whole genome shotgun (WGS) entry which is preliminary data.</text>
</comment>
<dbReference type="GO" id="GO:0042597">
    <property type="term" value="C:periplasmic space"/>
    <property type="evidence" value="ECO:0007669"/>
    <property type="project" value="UniProtKB-SubCell"/>
</dbReference>
<keyword evidence="4" id="KW-0732">Signal</keyword>
<organism evidence="5 6">
    <name type="scientific">Pseudotabrizicola alkalilacus</name>
    <dbReference type="NCBI Taxonomy" id="2305252"/>
    <lineage>
        <taxon>Bacteria</taxon>
        <taxon>Pseudomonadati</taxon>
        <taxon>Pseudomonadota</taxon>
        <taxon>Alphaproteobacteria</taxon>
        <taxon>Rhodobacterales</taxon>
        <taxon>Paracoccaceae</taxon>
        <taxon>Pseudotabrizicola</taxon>
    </lineage>
</organism>
<evidence type="ECO:0000256" key="3">
    <source>
        <dbReference type="ARBA" id="ARBA00022448"/>
    </source>
</evidence>
<proteinExistence type="inferred from homology"/>
<dbReference type="PANTHER" id="PTHR43649:SF29">
    <property type="entry name" value="OSMOPROTECTIVE COMPOUNDS-BINDING PROTEIN GGTB"/>
    <property type="match status" value="1"/>
</dbReference>
<dbReference type="Proteomes" id="UP000284547">
    <property type="component" value="Unassembled WGS sequence"/>
</dbReference>
<protein>
    <submittedName>
        <fullName evidence="5">Extracellular solute-binding protein</fullName>
    </submittedName>
</protein>